<feature type="domain" description="DNA mismatch repair proteins mutS family" evidence="5">
    <location>
        <begin position="416"/>
        <end position="592"/>
    </location>
</feature>
<evidence type="ECO:0000313" key="7">
    <source>
        <dbReference type="Proteomes" id="UP000255024"/>
    </source>
</evidence>
<dbReference type="Gene3D" id="3.40.50.300">
    <property type="entry name" value="P-loop containing nucleotide triphosphate hydrolases"/>
    <property type="match status" value="1"/>
</dbReference>
<evidence type="ECO:0000256" key="1">
    <source>
        <dbReference type="ARBA" id="ARBA00022741"/>
    </source>
</evidence>
<keyword evidence="4" id="KW-0812">Transmembrane</keyword>
<keyword evidence="4" id="KW-1133">Transmembrane helix</keyword>
<reference evidence="6 7" key="1">
    <citation type="submission" date="2018-06" db="EMBL/GenBank/DDBJ databases">
        <authorList>
            <consortium name="Pathogen Informatics"/>
            <person name="Doyle S."/>
        </authorList>
    </citation>
    <scope>NUCLEOTIDE SEQUENCE [LARGE SCALE GENOMIC DNA]</scope>
    <source>
        <strain evidence="6 7">NCTC11179</strain>
    </source>
</reference>
<keyword evidence="1" id="KW-0547">Nucleotide-binding</keyword>
<dbReference type="PANTHER" id="PTHR11361">
    <property type="entry name" value="DNA MISMATCH REPAIR PROTEIN MUTS FAMILY MEMBER"/>
    <property type="match status" value="1"/>
</dbReference>
<dbReference type="SMART" id="SM00534">
    <property type="entry name" value="MUTSac"/>
    <property type="match status" value="1"/>
</dbReference>
<dbReference type="InterPro" id="IPR027417">
    <property type="entry name" value="P-loop_NTPase"/>
</dbReference>
<dbReference type="GO" id="GO:0006298">
    <property type="term" value="P:mismatch repair"/>
    <property type="evidence" value="ECO:0007669"/>
    <property type="project" value="InterPro"/>
</dbReference>
<dbReference type="PANTHER" id="PTHR11361:SF99">
    <property type="entry name" value="DNA MISMATCH REPAIR PROTEIN"/>
    <property type="match status" value="1"/>
</dbReference>
<accession>A0A378U796</accession>
<keyword evidence="4" id="KW-0472">Membrane</keyword>
<feature type="transmembrane region" description="Helical" evidence="4">
    <location>
        <begin position="232"/>
        <end position="249"/>
    </location>
</feature>
<dbReference type="GO" id="GO:0140664">
    <property type="term" value="F:ATP-dependent DNA damage sensor activity"/>
    <property type="evidence" value="ECO:0007669"/>
    <property type="project" value="InterPro"/>
</dbReference>
<dbReference type="AlphaFoldDB" id="A0A378U796"/>
<keyword evidence="3" id="KW-0238">DNA-binding</keyword>
<protein>
    <submittedName>
        <fullName evidence="6">DNA mismatch repair protein mutS</fullName>
    </submittedName>
</protein>
<evidence type="ECO:0000256" key="2">
    <source>
        <dbReference type="ARBA" id="ARBA00022840"/>
    </source>
</evidence>
<evidence type="ECO:0000256" key="3">
    <source>
        <dbReference type="ARBA" id="ARBA00023125"/>
    </source>
</evidence>
<evidence type="ECO:0000256" key="4">
    <source>
        <dbReference type="SAM" id="Phobius"/>
    </source>
</evidence>
<keyword evidence="2" id="KW-0067">ATP-binding</keyword>
<dbReference type="GO" id="GO:0005524">
    <property type="term" value="F:ATP binding"/>
    <property type="evidence" value="ECO:0007669"/>
    <property type="project" value="UniProtKB-KW"/>
</dbReference>
<dbReference type="RefSeq" id="WP_115092749.1">
    <property type="nucleotide sequence ID" value="NZ_CP068107.1"/>
</dbReference>
<proteinExistence type="predicted"/>
<feature type="transmembrane region" description="Helical" evidence="4">
    <location>
        <begin position="50"/>
        <end position="68"/>
    </location>
</feature>
<feature type="transmembrane region" description="Helical" evidence="4">
    <location>
        <begin position="24"/>
        <end position="44"/>
    </location>
</feature>
<evidence type="ECO:0000313" key="6">
    <source>
        <dbReference type="EMBL" id="STZ70212.1"/>
    </source>
</evidence>
<dbReference type="InterPro" id="IPR000432">
    <property type="entry name" value="DNA_mismatch_repair_MutS_C"/>
</dbReference>
<keyword evidence="7" id="KW-1185">Reference proteome</keyword>
<sequence length="592" mass="68411">MEIYAKRHSLFQDKYNEIRKKYKLIGALRLLAFLGIVYCFYLSVSRADYQYLYATGGLVVVFLIFLNIHASYSWKMRYAEALMQINQEEDQFLKEDQWAFDDGATFHTPDHPYAYDLDIFGPRSIYQYLNRTASYKGKEYLATLLKSRSTKADILKNQEVIKELSQKVEWRHEIYAYSKLSNLSKEAYERLKSWSESKVNELSKVSLVLAYVLPLIFVISSIGFFFDSTNIVWGYIASTVFSFNLICALSKVRAIQIELGGVEKIHETIESYSSIIKRIEKEEFATARMKEYLKEIKSDSFKASTELKKLSRLFEQLETVANLFVTILFNGLFQFHVHVLHKFLKWKKEKGRLVLTVIDIVGEVEAFNSLGNYSYNNRSYTFPVLNETKQMSFQNLGHPLLHAKKRVTNDIDFSNQRFVILTGSNMSGKSTFLRTIGVNLVLAGIGAPICATKATFFPLPLLVSMRLTDSLEDSESYFYAEVKRLKMIIEQVQSESCFVLLDEILRGTNSDDKQSGTIGVILKLIREQTYGMIATHDLEVCNTTNDYPEILMNKCFEVEIKNDDLHFDYKIRDGICQNKNATFIMKKMQIID</sequence>
<dbReference type="InterPro" id="IPR045076">
    <property type="entry name" value="MutS"/>
</dbReference>
<gene>
    <name evidence="6" type="primary">mutS_2</name>
    <name evidence="6" type="ORF">NCTC11179_03745</name>
</gene>
<dbReference type="Pfam" id="PF00488">
    <property type="entry name" value="MutS_V"/>
    <property type="match status" value="1"/>
</dbReference>
<dbReference type="Proteomes" id="UP000255024">
    <property type="component" value="Unassembled WGS sequence"/>
</dbReference>
<evidence type="ECO:0000259" key="5">
    <source>
        <dbReference type="SMART" id="SM00534"/>
    </source>
</evidence>
<organism evidence="6 7">
    <name type="scientific">Myroides odoratus</name>
    <name type="common">Flavobacterium odoratum</name>
    <dbReference type="NCBI Taxonomy" id="256"/>
    <lineage>
        <taxon>Bacteria</taxon>
        <taxon>Pseudomonadati</taxon>
        <taxon>Bacteroidota</taxon>
        <taxon>Flavobacteriia</taxon>
        <taxon>Flavobacteriales</taxon>
        <taxon>Flavobacteriaceae</taxon>
        <taxon>Myroides</taxon>
    </lineage>
</organism>
<dbReference type="GO" id="GO:0030983">
    <property type="term" value="F:mismatched DNA binding"/>
    <property type="evidence" value="ECO:0007669"/>
    <property type="project" value="InterPro"/>
</dbReference>
<dbReference type="GO" id="GO:0005829">
    <property type="term" value="C:cytosol"/>
    <property type="evidence" value="ECO:0007669"/>
    <property type="project" value="TreeGrafter"/>
</dbReference>
<dbReference type="SUPFAM" id="SSF52540">
    <property type="entry name" value="P-loop containing nucleoside triphosphate hydrolases"/>
    <property type="match status" value="1"/>
</dbReference>
<feature type="transmembrane region" description="Helical" evidence="4">
    <location>
        <begin position="205"/>
        <end position="226"/>
    </location>
</feature>
<name>A0A378U796_MYROD</name>
<dbReference type="EMBL" id="UGQL01000002">
    <property type="protein sequence ID" value="STZ70212.1"/>
    <property type="molecule type" value="Genomic_DNA"/>
</dbReference>